<dbReference type="Pfam" id="PF00106">
    <property type="entry name" value="adh_short"/>
    <property type="match status" value="1"/>
</dbReference>
<reference evidence="3" key="1">
    <citation type="submission" date="2020-11" db="EMBL/GenBank/DDBJ databases">
        <authorList>
            <person name="Tran Van P."/>
        </authorList>
    </citation>
    <scope>NUCLEOTIDE SEQUENCE</scope>
</reference>
<proteinExistence type="inferred from homology"/>
<sequence>MEAGALGHEAEAVHFSTSRDTPTEGHSVPTKHHEANFYAATKHAVRSITENLRRELQSAGSNIRATQLSPGIVETEFVAAMVKDEEVAKELYAKVSSLKDQDIVYVLSAPPHVAGYCNGQLDECGPHDNEFCLGQDCFSTAKDWEVCFCFKAGCNKQPAARDSISLGLCASNYWPPRSIIWRRTTGAKELGSERLDLALLGVTPVKFGTAEIGLNRFHGNIAYGNRRGAEVEGEEKEGAAVVVIDAEGIAIATVSEGGV</sequence>
<gene>
    <name evidence="3" type="ORF">CTOB1V02_LOCUS6441</name>
</gene>
<dbReference type="PANTHER" id="PTHR43115:SF4">
    <property type="entry name" value="DEHYDROGENASE_REDUCTASE SDR FAMILY MEMBER 11"/>
    <property type="match status" value="1"/>
</dbReference>
<dbReference type="SUPFAM" id="SSF51735">
    <property type="entry name" value="NAD(P)-binding Rossmann-fold domains"/>
    <property type="match status" value="1"/>
</dbReference>
<comment type="similarity">
    <text evidence="1">Belongs to the short-chain dehydrogenases/reductases (SDR) family.</text>
</comment>
<dbReference type="GO" id="GO:0016491">
    <property type="term" value="F:oxidoreductase activity"/>
    <property type="evidence" value="ECO:0007669"/>
    <property type="project" value="UniProtKB-KW"/>
</dbReference>
<name>A0A7R8ZNS7_9CRUS</name>
<dbReference type="PANTHER" id="PTHR43115">
    <property type="entry name" value="DEHYDROGENASE/REDUCTASE SDR FAMILY MEMBER 11"/>
    <property type="match status" value="1"/>
</dbReference>
<dbReference type="PRINTS" id="PR00081">
    <property type="entry name" value="GDHRDH"/>
</dbReference>
<evidence type="ECO:0000313" key="3">
    <source>
        <dbReference type="EMBL" id="CAD7228560.1"/>
    </source>
</evidence>
<evidence type="ECO:0000256" key="2">
    <source>
        <dbReference type="ARBA" id="ARBA00023002"/>
    </source>
</evidence>
<dbReference type="Gene3D" id="3.40.50.720">
    <property type="entry name" value="NAD(P)-binding Rossmann-like Domain"/>
    <property type="match status" value="1"/>
</dbReference>
<dbReference type="AlphaFoldDB" id="A0A7R8ZNS7"/>
<dbReference type="EMBL" id="OB661593">
    <property type="protein sequence ID" value="CAD7228560.1"/>
    <property type="molecule type" value="Genomic_DNA"/>
</dbReference>
<keyword evidence="2" id="KW-0560">Oxidoreductase</keyword>
<protein>
    <submittedName>
        <fullName evidence="3">Uncharacterized protein</fullName>
    </submittedName>
</protein>
<dbReference type="InterPro" id="IPR036291">
    <property type="entry name" value="NAD(P)-bd_dom_sf"/>
</dbReference>
<evidence type="ECO:0000256" key="1">
    <source>
        <dbReference type="ARBA" id="ARBA00006484"/>
    </source>
</evidence>
<organism evidence="3">
    <name type="scientific">Cyprideis torosa</name>
    <dbReference type="NCBI Taxonomy" id="163714"/>
    <lineage>
        <taxon>Eukaryota</taxon>
        <taxon>Metazoa</taxon>
        <taxon>Ecdysozoa</taxon>
        <taxon>Arthropoda</taxon>
        <taxon>Crustacea</taxon>
        <taxon>Oligostraca</taxon>
        <taxon>Ostracoda</taxon>
        <taxon>Podocopa</taxon>
        <taxon>Podocopida</taxon>
        <taxon>Cytherocopina</taxon>
        <taxon>Cytheroidea</taxon>
        <taxon>Cytherideidae</taxon>
        <taxon>Cyprideis</taxon>
    </lineage>
</organism>
<accession>A0A7R8ZNS7</accession>
<dbReference type="InterPro" id="IPR002347">
    <property type="entry name" value="SDR_fam"/>
</dbReference>
<dbReference type="OrthoDB" id="1933717at2759"/>